<protein>
    <submittedName>
        <fullName evidence="1">Uncharacterized protein</fullName>
    </submittedName>
</protein>
<evidence type="ECO:0000313" key="1">
    <source>
        <dbReference type="EMBL" id="QEQ95075.1"/>
    </source>
</evidence>
<reference evidence="1 2" key="1">
    <citation type="submission" date="2019-07" db="EMBL/GenBank/DDBJ databases">
        <title>Complete genome sequence of bacteriophages infecting Erwinia pyrifoliae.</title>
        <authorList>
            <person name="Kim S.G."/>
            <person name="Park S.C."/>
        </authorList>
    </citation>
    <scope>NUCLEOTIDE SEQUENCE [LARGE SCALE GENOMIC DNA]</scope>
</reference>
<organism evidence="1 2">
    <name type="scientific">Erwinia phage pEp_SNUABM_01</name>
    <dbReference type="NCBI Taxonomy" id="2601643"/>
    <lineage>
        <taxon>Viruses</taxon>
        <taxon>Duplodnaviria</taxon>
        <taxon>Heunggongvirae</taxon>
        <taxon>Uroviricota</taxon>
        <taxon>Caudoviricetes</taxon>
        <taxon>Vequintavirinae</taxon>
        <taxon>Henunavirus</taxon>
        <taxon>Henunavirus SNUABM01</taxon>
    </lineage>
</organism>
<dbReference type="EMBL" id="MN184887">
    <property type="protein sequence ID" value="QEQ95075.1"/>
    <property type="molecule type" value="Genomic_DNA"/>
</dbReference>
<dbReference type="Proteomes" id="UP000326545">
    <property type="component" value="Segment"/>
</dbReference>
<evidence type="ECO:0000313" key="2">
    <source>
        <dbReference type="Proteomes" id="UP000326545"/>
    </source>
</evidence>
<keyword evidence="2" id="KW-1185">Reference proteome</keyword>
<proteinExistence type="predicted"/>
<name>A0A5J6DBW4_9CAUD</name>
<accession>A0A5J6DBW4</accession>
<sequence>MKLNKQFKEVGPFGRLFHRVTEFQDGGETYVVYKYYRKRKRYWEYETQHEEIWKMRQGYAKQFKKELDAKKRKK</sequence>
<gene>
    <name evidence="1" type="ORF">pEpSNUABM01_249</name>
</gene>